<protein>
    <submittedName>
        <fullName evidence="1">Uncharacterized protein</fullName>
    </submittedName>
</protein>
<name>T1CL93_9ZZZZ</name>
<evidence type="ECO:0000313" key="1">
    <source>
        <dbReference type="EMBL" id="EQD68654.1"/>
    </source>
</evidence>
<gene>
    <name evidence="1" type="ORF">B2A_00340</name>
</gene>
<sequence>LKMVAQVDRVGDIEALPDIDFNIRFGNTLVGFTRLDEVRHAIIATRKGQRKLVTDDDSQTLKRIEGRAAEADSAFRRFRDVQIQRTSTAEEIAG</sequence>
<proteinExistence type="predicted"/>
<dbReference type="AlphaFoldDB" id="T1CL93"/>
<reference evidence="1" key="1">
    <citation type="submission" date="2013-08" db="EMBL/GenBank/DDBJ databases">
        <authorList>
            <person name="Mendez C."/>
            <person name="Richter M."/>
            <person name="Ferrer M."/>
            <person name="Sanchez J."/>
        </authorList>
    </citation>
    <scope>NUCLEOTIDE SEQUENCE</scope>
</reference>
<comment type="caution">
    <text evidence="1">The sequence shown here is derived from an EMBL/GenBank/DDBJ whole genome shotgun (WGS) entry which is preliminary data.</text>
</comment>
<feature type="non-terminal residue" evidence="1">
    <location>
        <position position="1"/>
    </location>
</feature>
<feature type="non-terminal residue" evidence="1">
    <location>
        <position position="94"/>
    </location>
</feature>
<dbReference type="EMBL" id="AUZZ01000266">
    <property type="protein sequence ID" value="EQD68654.1"/>
    <property type="molecule type" value="Genomic_DNA"/>
</dbReference>
<organism evidence="1">
    <name type="scientific">mine drainage metagenome</name>
    <dbReference type="NCBI Taxonomy" id="410659"/>
    <lineage>
        <taxon>unclassified sequences</taxon>
        <taxon>metagenomes</taxon>
        <taxon>ecological metagenomes</taxon>
    </lineage>
</organism>
<accession>T1CL93</accession>
<reference evidence="1" key="2">
    <citation type="journal article" date="2014" name="ISME J.">
        <title>Microbial stratification in low pH oxic and suboxic macroscopic growths along an acid mine drainage.</title>
        <authorList>
            <person name="Mendez-Garcia C."/>
            <person name="Mesa V."/>
            <person name="Sprenger R.R."/>
            <person name="Richter M."/>
            <person name="Diez M.S."/>
            <person name="Solano J."/>
            <person name="Bargiela R."/>
            <person name="Golyshina O.V."/>
            <person name="Manteca A."/>
            <person name="Ramos J.L."/>
            <person name="Gallego J.R."/>
            <person name="Llorente I."/>
            <person name="Martins Dos Santos V.A."/>
            <person name="Jensen O.N."/>
            <person name="Pelaez A.I."/>
            <person name="Sanchez J."/>
            <person name="Ferrer M."/>
        </authorList>
    </citation>
    <scope>NUCLEOTIDE SEQUENCE</scope>
</reference>